<feature type="domain" description="Amidase" evidence="1">
    <location>
        <begin position="48"/>
        <end position="436"/>
    </location>
</feature>
<proteinExistence type="predicted"/>
<accession>A0A0U1NKR7</accession>
<dbReference type="GO" id="GO:0016874">
    <property type="term" value="F:ligase activity"/>
    <property type="evidence" value="ECO:0007669"/>
    <property type="project" value="UniProtKB-KW"/>
</dbReference>
<reference evidence="2 3" key="1">
    <citation type="submission" date="2015-04" db="EMBL/GenBank/DDBJ databases">
        <authorList>
            <person name="Syromyatnikov M.Y."/>
            <person name="Popov V.N."/>
        </authorList>
    </citation>
    <scope>NUCLEOTIDE SEQUENCE [LARGE SCALE GENOMIC DNA]</scope>
    <source>
        <strain evidence="2 3">CECT 5292</strain>
    </source>
</reference>
<keyword evidence="2" id="KW-0436">Ligase</keyword>
<gene>
    <name evidence="2" type="primary">gatA_3</name>
    <name evidence="2" type="ORF">NIG5292_01359</name>
</gene>
<dbReference type="InterPro" id="IPR036928">
    <property type="entry name" value="AS_sf"/>
</dbReference>
<dbReference type="Pfam" id="PF01425">
    <property type="entry name" value="Amidase"/>
    <property type="match status" value="1"/>
</dbReference>
<dbReference type="EMBL" id="CVQV01000005">
    <property type="protein sequence ID" value="CRK75315.1"/>
    <property type="molecule type" value="Genomic_DNA"/>
</dbReference>
<organism evidence="2 3">
    <name type="scientific">Nereida ignava</name>
    <dbReference type="NCBI Taxonomy" id="282199"/>
    <lineage>
        <taxon>Bacteria</taxon>
        <taxon>Pseudomonadati</taxon>
        <taxon>Pseudomonadota</taxon>
        <taxon>Alphaproteobacteria</taxon>
        <taxon>Rhodobacterales</taxon>
        <taxon>Roseobacteraceae</taxon>
        <taxon>Nereida</taxon>
    </lineage>
</organism>
<dbReference type="Proteomes" id="UP000048949">
    <property type="component" value="Unassembled WGS sequence"/>
</dbReference>
<evidence type="ECO:0000313" key="2">
    <source>
        <dbReference type="EMBL" id="CRK75315.1"/>
    </source>
</evidence>
<dbReference type="InterPro" id="IPR020556">
    <property type="entry name" value="Amidase_CS"/>
</dbReference>
<name>A0A0U1NKR7_9RHOB</name>
<dbReference type="SUPFAM" id="SSF75304">
    <property type="entry name" value="Amidase signature (AS) enzymes"/>
    <property type="match status" value="1"/>
</dbReference>
<dbReference type="InterPro" id="IPR023631">
    <property type="entry name" value="Amidase_dom"/>
</dbReference>
<dbReference type="InterPro" id="IPR000120">
    <property type="entry name" value="Amidase"/>
</dbReference>
<dbReference type="PANTHER" id="PTHR11895">
    <property type="entry name" value="TRANSAMIDASE"/>
    <property type="match status" value="1"/>
</dbReference>
<dbReference type="AlphaFoldDB" id="A0A0U1NKR7"/>
<evidence type="ECO:0000259" key="1">
    <source>
        <dbReference type="Pfam" id="PF01425"/>
    </source>
</evidence>
<protein>
    <submittedName>
        <fullName evidence="2">Glutamyl-tRNA(Gln) amidotransferase subunit A</fullName>
        <ecNumber evidence="2">6.3.5.-</ecNumber>
    </submittedName>
</protein>
<dbReference type="PROSITE" id="PS00571">
    <property type="entry name" value="AMIDASES"/>
    <property type="match status" value="1"/>
</dbReference>
<dbReference type="STRING" id="282199.GCA_001049735_01358"/>
<keyword evidence="2" id="KW-0808">Transferase</keyword>
<dbReference type="GO" id="GO:0016740">
    <property type="term" value="F:transferase activity"/>
    <property type="evidence" value="ECO:0007669"/>
    <property type="project" value="UniProtKB-KW"/>
</dbReference>
<dbReference type="Gene3D" id="3.90.1300.10">
    <property type="entry name" value="Amidase signature (AS) domain"/>
    <property type="match status" value="1"/>
</dbReference>
<dbReference type="PANTHER" id="PTHR11895:SF176">
    <property type="entry name" value="AMIDASE AMID-RELATED"/>
    <property type="match status" value="1"/>
</dbReference>
<keyword evidence="3" id="KW-1185">Reference proteome</keyword>
<sequence length="460" mass="48538">MLDAADRFRLRQFILGYSGMHKWQTMTALDLGRGIGAGDIDPVELCDVFLDAIAAHPFTDKIYARVTADRARAEALAARTRQQNGGRLCPLDGVPISWKDLFDTAGTVTEAGSKLLAGRTPDADALVLQRATQMGLVCLGKTHMSELAFSGLGYNPVTETSPCVNDHDAVAGGSSSGAAASVAFGLAAAAIGSDTGGSVRIPAVWNDLVGLKTTHGAIATKGVVPLCQRFDTVGPLCRSVEDAAALFDVLGGGSVDLAHASLEGVRFGALQTVVLEGLEDAPRAAYEDAIEAIEQAGAVVEPFEFEVLNDAFAVAGPLFTAEAYGTWGEVIEASPDTMFDQVRERFRAGKNVAASDFVAGWQKLDQIRHDYAHQAARFDGVLLPTAPIMPPNLARLIAEPDYFIEVNLMALRNTRVANLLGLCSVTVPAGRKSRGLMINCLPMQDAKTLRLAAAISAIGA</sequence>
<evidence type="ECO:0000313" key="3">
    <source>
        <dbReference type="Proteomes" id="UP000048949"/>
    </source>
</evidence>
<dbReference type="EC" id="6.3.5.-" evidence="2"/>